<dbReference type="AlphaFoldDB" id="A0A254N712"/>
<dbReference type="InterPro" id="IPR013424">
    <property type="entry name" value="Ice-binding_C"/>
</dbReference>
<comment type="caution">
    <text evidence="2">The sequence shown here is derived from an EMBL/GenBank/DDBJ whole genome shotgun (WGS) entry which is preliminary data.</text>
</comment>
<evidence type="ECO:0000256" key="1">
    <source>
        <dbReference type="SAM" id="SignalP"/>
    </source>
</evidence>
<proteinExistence type="predicted"/>
<dbReference type="RefSeq" id="WP_088483746.1">
    <property type="nucleotide sequence ID" value="NZ_NISI01000005.1"/>
</dbReference>
<sequence>MTLTRALSACSLAWALLTCAATSVQAAPTYSFGPDGFGIGRVFSTVAPGTSTSLATLGDGSVAFNGGLVYRGATGSFFAIGNDGLGNSSLVSFSAAAPGTFTLNQGLSVGGFTGGLALAGSTLYAVSTDFNGSSSLYSLDLTGGSLTLLGALSGALYTGLTFDADDGLLYGIAADEFGIGRSVRRISLGGGVSDVELFRLGDGSVSLNGGLAYDDQADLFNVIANDAVATSTLMSFDLTGSASLTALGGSFGFGFLNAGLAIGPAAGGGGGAGEGGGGGNTVPEPATPALLLALALAWAAGVRARRGSH</sequence>
<dbReference type="OrthoDB" id="9155522at2"/>
<dbReference type="SUPFAM" id="SSF63825">
    <property type="entry name" value="YWTD domain"/>
    <property type="match status" value="1"/>
</dbReference>
<name>A0A254N712_9BURK</name>
<organism evidence="2 3">
    <name type="scientific">Roseateles puraquae</name>
    <dbReference type="NCBI Taxonomy" id="431059"/>
    <lineage>
        <taxon>Bacteria</taxon>
        <taxon>Pseudomonadati</taxon>
        <taxon>Pseudomonadota</taxon>
        <taxon>Betaproteobacteria</taxon>
        <taxon>Burkholderiales</taxon>
        <taxon>Sphaerotilaceae</taxon>
        <taxon>Roseateles</taxon>
    </lineage>
</organism>
<keyword evidence="3" id="KW-1185">Reference proteome</keyword>
<gene>
    <name evidence="2" type="ORF">CDO81_13515</name>
</gene>
<evidence type="ECO:0000313" key="3">
    <source>
        <dbReference type="Proteomes" id="UP000197446"/>
    </source>
</evidence>
<accession>A0A254N712</accession>
<protein>
    <recommendedName>
        <fullName evidence="4">PEP-CTERM protein-sorting domain-containing protein</fullName>
    </recommendedName>
</protein>
<feature type="signal peptide" evidence="1">
    <location>
        <begin position="1"/>
        <end position="26"/>
    </location>
</feature>
<evidence type="ECO:0008006" key="4">
    <source>
        <dbReference type="Google" id="ProtNLM"/>
    </source>
</evidence>
<dbReference type="Proteomes" id="UP000197446">
    <property type="component" value="Unassembled WGS sequence"/>
</dbReference>
<evidence type="ECO:0000313" key="2">
    <source>
        <dbReference type="EMBL" id="OWR03510.1"/>
    </source>
</evidence>
<feature type="chain" id="PRO_5012897195" description="PEP-CTERM protein-sorting domain-containing protein" evidence="1">
    <location>
        <begin position="27"/>
        <end position="309"/>
    </location>
</feature>
<dbReference type="NCBIfam" id="TIGR02595">
    <property type="entry name" value="PEP_CTERM"/>
    <property type="match status" value="1"/>
</dbReference>
<dbReference type="EMBL" id="NISI01000005">
    <property type="protein sequence ID" value="OWR03510.1"/>
    <property type="molecule type" value="Genomic_DNA"/>
</dbReference>
<keyword evidence="1" id="KW-0732">Signal</keyword>
<reference evidence="2 3" key="1">
    <citation type="journal article" date="2007" name="Int. J. Syst. Evol. Microbiol.">
        <title>Description of Pelomonas aquatica sp. nov. and Pelomonas puraquae sp. nov., isolated from industrial and haemodialysis water.</title>
        <authorList>
            <person name="Gomila M."/>
            <person name="Bowien B."/>
            <person name="Falsen E."/>
            <person name="Moore E.R."/>
            <person name="Lalucat J."/>
        </authorList>
    </citation>
    <scope>NUCLEOTIDE SEQUENCE [LARGE SCALE GENOMIC DNA]</scope>
    <source>
        <strain evidence="2 3">CCUG 52769</strain>
    </source>
</reference>